<dbReference type="InterPro" id="IPR012386">
    <property type="entry name" value="Cyclic-nucl_3Pdiesterase"/>
</dbReference>
<dbReference type="GO" id="GO:0004113">
    <property type="term" value="F:2',3'-cyclic-nucleotide 3'-phosphodiesterase activity"/>
    <property type="evidence" value="ECO:0007669"/>
    <property type="project" value="TreeGrafter"/>
</dbReference>
<evidence type="ECO:0000313" key="1">
    <source>
        <dbReference type="EMBL" id="KAB5520896.1"/>
    </source>
</evidence>
<organism evidence="1 2">
    <name type="scientific">Salix brachista</name>
    <dbReference type="NCBI Taxonomy" id="2182728"/>
    <lineage>
        <taxon>Eukaryota</taxon>
        <taxon>Viridiplantae</taxon>
        <taxon>Streptophyta</taxon>
        <taxon>Embryophyta</taxon>
        <taxon>Tracheophyta</taxon>
        <taxon>Spermatophyta</taxon>
        <taxon>Magnoliopsida</taxon>
        <taxon>eudicotyledons</taxon>
        <taxon>Gunneridae</taxon>
        <taxon>Pentapetalae</taxon>
        <taxon>rosids</taxon>
        <taxon>fabids</taxon>
        <taxon>Malpighiales</taxon>
        <taxon>Salicaceae</taxon>
        <taxon>Saliceae</taxon>
        <taxon>Salix</taxon>
    </lineage>
</organism>
<evidence type="ECO:0008006" key="3">
    <source>
        <dbReference type="Google" id="ProtNLM"/>
    </source>
</evidence>
<sequence length="191" mass="21458">MEMTDGAGAPAQENDYSVWAIPPEDVRERLKKLMGGLRSEFGGPEIFQPHITVVGAISLTEQDALEKFRSACEGLKAYQARTDRIVTGAFPSQCLYLLFQSTPEVMDASAHCCRHFGYKRSNQYMPHLSLLYGTLTNEEKKKAKEKTHVLDESIDGLNFQIGRLALWITDRKDNGTLETWKLISECSLSPN</sequence>
<dbReference type="EMBL" id="VDCV01000016">
    <property type="protein sequence ID" value="KAB5520896.1"/>
    <property type="molecule type" value="Genomic_DNA"/>
</dbReference>
<dbReference type="FunFam" id="3.90.1140.10:FF:000007">
    <property type="entry name" value="Cyclic phosphodiesterase"/>
    <property type="match status" value="1"/>
</dbReference>
<dbReference type="InterPro" id="IPR009097">
    <property type="entry name" value="Cyclic_Pdiesterase"/>
</dbReference>
<dbReference type="Pfam" id="PF13563">
    <property type="entry name" value="2_5_RNA_ligase2"/>
    <property type="match status" value="1"/>
</dbReference>
<dbReference type="Gene3D" id="3.90.1140.10">
    <property type="entry name" value="Cyclic phosphodiesterase"/>
    <property type="match status" value="1"/>
</dbReference>
<dbReference type="PIRSF" id="PIRSF017903">
    <property type="entry name" value="CPDase_plant"/>
    <property type="match status" value="1"/>
</dbReference>
<name>A0A5N5JQ98_9ROSI</name>
<evidence type="ECO:0000313" key="2">
    <source>
        <dbReference type="Proteomes" id="UP000326939"/>
    </source>
</evidence>
<reference evidence="2" key="1">
    <citation type="journal article" date="2019" name="Gigascience">
        <title>De novo genome assembly of the endangered Acer yangbiense, a plant species with extremely small populations endemic to Yunnan Province, China.</title>
        <authorList>
            <person name="Yang J."/>
            <person name="Wariss H.M."/>
            <person name="Tao L."/>
            <person name="Zhang R."/>
            <person name="Yun Q."/>
            <person name="Hollingsworth P."/>
            <person name="Dao Z."/>
            <person name="Luo G."/>
            <person name="Guo H."/>
            <person name="Ma Y."/>
            <person name="Sun W."/>
        </authorList>
    </citation>
    <scope>NUCLEOTIDE SEQUENCE [LARGE SCALE GENOMIC DNA]</scope>
    <source>
        <strain evidence="2">cv. br00</strain>
    </source>
</reference>
<proteinExistence type="predicted"/>
<accession>A0A5N5JQ98</accession>
<dbReference type="PANTHER" id="PTHR28141:SF1">
    <property type="entry name" value="2',3'-CYCLIC-NUCLEOTIDE 3'-PHOSPHODIESTERASE"/>
    <property type="match status" value="1"/>
</dbReference>
<dbReference type="GO" id="GO:0009187">
    <property type="term" value="P:cyclic nucleotide metabolic process"/>
    <property type="evidence" value="ECO:0007669"/>
    <property type="project" value="TreeGrafter"/>
</dbReference>
<keyword evidence="2" id="KW-1185">Reference proteome</keyword>
<gene>
    <name evidence="1" type="ORF">DKX38_025215</name>
</gene>
<dbReference type="SUPFAM" id="SSF55144">
    <property type="entry name" value="LigT-like"/>
    <property type="match status" value="1"/>
</dbReference>
<comment type="caution">
    <text evidence="1">The sequence shown here is derived from an EMBL/GenBank/DDBJ whole genome shotgun (WGS) entry which is preliminary data.</text>
</comment>
<dbReference type="Proteomes" id="UP000326939">
    <property type="component" value="Chromosome 16"/>
</dbReference>
<dbReference type="AlphaFoldDB" id="A0A5N5JQ98"/>
<dbReference type="PANTHER" id="PTHR28141">
    <property type="entry name" value="2',3'-CYCLIC-NUCLEOTIDE 3'-PHOSPHODIESTERASE"/>
    <property type="match status" value="1"/>
</dbReference>
<protein>
    <recommendedName>
        <fullName evidence="3">Cyclic phosphodiesterase</fullName>
    </recommendedName>
</protein>